<organism evidence="5">
    <name type="scientific">Culex pipiens</name>
    <name type="common">House mosquito</name>
    <dbReference type="NCBI Taxonomy" id="7175"/>
    <lineage>
        <taxon>Eukaryota</taxon>
        <taxon>Metazoa</taxon>
        <taxon>Ecdysozoa</taxon>
        <taxon>Arthropoda</taxon>
        <taxon>Hexapoda</taxon>
        <taxon>Insecta</taxon>
        <taxon>Pterygota</taxon>
        <taxon>Neoptera</taxon>
        <taxon>Endopterygota</taxon>
        <taxon>Diptera</taxon>
        <taxon>Nematocera</taxon>
        <taxon>Culicoidea</taxon>
        <taxon>Culicidae</taxon>
        <taxon>Culicinae</taxon>
        <taxon>Culicini</taxon>
        <taxon>Culex</taxon>
        <taxon>Culex</taxon>
    </lineage>
</organism>
<evidence type="ECO:0000256" key="3">
    <source>
        <dbReference type="SAM" id="MobiDB-lite"/>
    </source>
</evidence>
<keyword evidence="1 2" id="KW-0694">RNA-binding</keyword>
<feature type="domain" description="DRBM" evidence="4">
    <location>
        <begin position="173"/>
        <end position="241"/>
    </location>
</feature>
<dbReference type="SUPFAM" id="SSF54768">
    <property type="entry name" value="dsRNA-binding domain-like"/>
    <property type="match status" value="3"/>
</dbReference>
<sequence length="390" mass="42878">MSLLPEEDLNAYIMQTRGGAPGDILGDNPPLGQLNNVQNKRPREPKKGAAAAGKQQDSLPIEEALKTELTGSNSMKTPISVLQELLSRRGITPQYDLMQVEGAVHEPTFRYRVSYQDKDAMGTGKSKKEAKHAAAKALIDKLTGCSFGDTPVGGVSVKSDPEAGSGDDEPSGNPIGWLQEMCMARRWPPPTYETEMEVGLPHERQFTIACAVLKYREVGKGKSKKIAKRQAAQRMWQRLQDQPLEPNQIIQMLDEEGNEELKAASISGRYAGLKDVRIPSLTTGHGQKVSQFHKALKSRSGESLRRLQNTCLNDKSVDFVQMLHDIATEQRFEVTYVDIDEKTLSGRFQCLVQLSTLPVAVCHGSGATAKEAQAAAARNSLEYLKIMTKT</sequence>
<dbReference type="GO" id="GO:0016442">
    <property type="term" value="C:RISC complex"/>
    <property type="evidence" value="ECO:0007669"/>
    <property type="project" value="TreeGrafter"/>
</dbReference>
<dbReference type="Pfam" id="PF00035">
    <property type="entry name" value="dsrm"/>
    <property type="match status" value="2"/>
</dbReference>
<dbReference type="GO" id="GO:0003725">
    <property type="term" value="F:double-stranded RNA binding"/>
    <property type="evidence" value="ECO:0007669"/>
    <property type="project" value="TreeGrafter"/>
</dbReference>
<dbReference type="InterPro" id="IPR051247">
    <property type="entry name" value="RLC_Component"/>
</dbReference>
<dbReference type="GO" id="GO:0048477">
    <property type="term" value="P:oogenesis"/>
    <property type="evidence" value="ECO:0007669"/>
    <property type="project" value="UniProtKB-ARBA"/>
</dbReference>
<proteinExistence type="predicted"/>
<dbReference type="GO" id="GO:0070578">
    <property type="term" value="C:RISC-loading complex"/>
    <property type="evidence" value="ECO:0007669"/>
    <property type="project" value="TreeGrafter"/>
</dbReference>
<dbReference type="CDD" id="cd19862">
    <property type="entry name" value="DSRM_PRKRA-like_rpt1"/>
    <property type="match status" value="1"/>
</dbReference>
<dbReference type="InterPro" id="IPR014720">
    <property type="entry name" value="dsRBD_dom"/>
</dbReference>
<name>A0A8D8CUZ2_CULPI</name>
<evidence type="ECO:0000313" key="5">
    <source>
        <dbReference type="EMBL" id="CAG6497451.1"/>
    </source>
</evidence>
<feature type="domain" description="DRBM" evidence="4">
    <location>
        <begin position="318"/>
        <end position="386"/>
    </location>
</feature>
<dbReference type="GO" id="GO:0016301">
    <property type="term" value="F:kinase activity"/>
    <property type="evidence" value="ECO:0007669"/>
    <property type="project" value="UniProtKB-KW"/>
</dbReference>
<dbReference type="FunFam" id="3.30.160.20:FF:000007">
    <property type="entry name" value="Double-stranded RNA-binding protein Staufen homolog 1"/>
    <property type="match status" value="1"/>
</dbReference>
<protein>
    <submittedName>
        <fullName evidence="5">Interferon-inducible double-stranded RNA-dependent protein kinase activator A homolog A</fullName>
    </submittedName>
</protein>
<dbReference type="EMBL" id="HBUE01133042">
    <property type="protein sequence ID" value="CAG6497449.1"/>
    <property type="molecule type" value="Transcribed_RNA"/>
</dbReference>
<dbReference type="GO" id="GO:0030422">
    <property type="term" value="P:siRNA processing"/>
    <property type="evidence" value="ECO:0007669"/>
    <property type="project" value="TreeGrafter"/>
</dbReference>
<dbReference type="CDD" id="cd19864">
    <property type="entry name" value="DSRM_PRKRA-like_rpt3"/>
    <property type="match status" value="1"/>
</dbReference>
<reference evidence="5" key="1">
    <citation type="submission" date="2021-05" db="EMBL/GenBank/DDBJ databases">
        <authorList>
            <person name="Alioto T."/>
            <person name="Alioto T."/>
            <person name="Gomez Garrido J."/>
        </authorList>
    </citation>
    <scope>NUCLEOTIDE SEQUENCE</scope>
</reference>
<dbReference type="CDD" id="cd19863">
    <property type="entry name" value="DSRM_PRKRA-like_rpt2"/>
    <property type="match status" value="1"/>
</dbReference>
<evidence type="ECO:0000256" key="2">
    <source>
        <dbReference type="PROSITE-ProRule" id="PRU00266"/>
    </source>
</evidence>
<dbReference type="EMBL" id="HBUE01133044">
    <property type="protein sequence ID" value="CAG6497451.1"/>
    <property type="molecule type" value="Transcribed_RNA"/>
</dbReference>
<dbReference type="SMART" id="SM00358">
    <property type="entry name" value="DSRM"/>
    <property type="match status" value="3"/>
</dbReference>
<dbReference type="AlphaFoldDB" id="A0A8D8CUZ2"/>
<evidence type="ECO:0000256" key="1">
    <source>
        <dbReference type="ARBA" id="ARBA00022884"/>
    </source>
</evidence>
<feature type="region of interest" description="Disordered" evidence="3">
    <location>
        <begin position="153"/>
        <end position="173"/>
    </location>
</feature>
<dbReference type="PROSITE" id="PS50137">
    <property type="entry name" value="DS_RBD"/>
    <property type="match status" value="3"/>
</dbReference>
<feature type="region of interest" description="Disordered" evidence="3">
    <location>
        <begin position="18"/>
        <end position="59"/>
    </location>
</feature>
<dbReference type="GO" id="GO:0070920">
    <property type="term" value="P:regulation of regulatory ncRNA processing"/>
    <property type="evidence" value="ECO:0007669"/>
    <property type="project" value="TreeGrafter"/>
</dbReference>
<dbReference type="PANTHER" id="PTHR46205">
    <property type="entry name" value="LOQUACIOUS, ISOFORM B"/>
    <property type="match status" value="1"/>
</dbReference>
<dbReference type="GO" id="GO:0005737">
    <property type="term" value="C:cytoplasm"/>
    <property type="evidence" value="ECO:0007669"/>
    <property type="project" value="TreeGrafter"/>
</dbReference>
<keyword evidence="5" id="KW-0808">Transferase</keyword>
<feature type="domain" description="DRBM" evidence="4">
    <location>
        <begin position="77"/>
        <end position="144"/>
    </location>
</feature>
<accession>A0A8D8CUZ2</accession>
<dbReference type="PANTHER" id="PTHR46205:SF3">
    <property type="entry name" value="LOQUACIOUS, ISOFORM B"/>
    <property type="match status" value="1"/>
</dbReference>
<dbReference type="GO" id="GO:0005634">
    <property type="term" value="C:nucleus"/>
    <property type="evidence" value="ECO:0007669"/>
    <property type="project" value="TreeGrafter"/>
</dbReference>
<dbReference type="Gene3D" id="3.30.160.20">
    <property type="match status" value="3"/>
</dbReference>
<evidence type="ECO:0000259" key="4">
    <source>
        <dbReference type="PROSITE" id="PS50137"/>
    </source>
</evidence>
<keyword evidence="5" id="KW-0418">Kinase</keyword>
<dbReference type="GO" id="GO:0035197">
    <property type="term" value="F:siRNA binding"/>
    <property type="evidence" value="ECO:0007669"/>
    <property type="project" value="TreeGrafter"/>
</dbReference>